<evidence type="ECO:0000256" key="2">
    <source>
        <dbReference type="ARBA" id="ARBA00010878"/>
    </source>
</evidence>
<evidence type="ECO:0000256" key="3">
    <source>
        <dbReference type="ARBA" id="ARBA00023242"/>
    </source>
</evidence>
<evidence type="ECO:0008006" key="7">
    <source>
        <dbReference type="Google" id="ProtNLM"/>
    </source>
</evidence>
<accession>A0A0H2RJR9</accession>
<sequence length="327" mass="35349">MSQSSSKAARPTKLKFKGDDKKSRKKRKHDGDGEGSSSRRRRVDGQEDEEESQLWVLPATPQEIRGPVFIVHHDTSIHPTPLCISFDSTRGKVVLSSLNKSQPKDEADEDDGPQPAASTSITEIVPTDVAHVWVATRPSGSSCVNLRTGSGGGGGGVADDGGSGGGSGKFLSCDQHGLVSCFREARGPQEEWTAVILPDSANGEVAFQSPYETYLSVDEAAGGSFQLRADATEVGPAERFIVKVQSHVRKQVREEEREKVEGKNFKTGDGSKTIDEAGTNRIYQAWGAGRSVVSHDDKKALKKAQKEGRLSEALLDRRAKLKSDRFC</sequence>
<dbReference type="STRING" id="27342.A0A0H2RJR9"/>
<gene>
    <name evidence="5" type="ORF">SCHPADRAFT_998562</name>
</gene>
<dbReference type="EMBL" id="KQ085990">
    <property type="protein sequence ID" value="KLO11867.1"/>
    <property type="molecule type" value="Genomic_DNA"/>
</dbReference>
<protein>
    <recommendedName>
        <fullName evidence="7">Actin-crosslinking protein</fullName>
    </recommendedName>
</protein>
<reference evidence="5 6" key="1">
    <citation type="submission" date="2015-04" db="EMBL/GenBank/DDBJ databases">
        <title>Complete genome sequence of Schizopora paradoxa KUC8140, a cosmopolitan wood degrader in East Asia.</title>
        <authorList>
            <consortium name="DOE Joint Genome Institute"/>
            <person name="Min B."/>
            <person name="Park H."/>
            <person name="Jang Y."/>
            <person name="Kim J.-J."/>
            <person name="Kim K.H."/>
            <person name="Pangilinan J."/>
            <person name="Lipzen A."/>
            <person name="Riley R."/>
            <person name="Grigoriev I.V."/>
            <person name="Spatafora J.W."/>
            <person name="Choi I.-G."/>
        </authorList>
    </citation>
    <scope>NUCLEOTIDE SEQUENCE [LARGE SCALE GENOMIC DNA]</scope>
    <source>
        <strain evidence="5 6">KUC8140</strain>
    </source>
</reference>
<evidence type="ECO:0000256" key="4">
    <source>
        <dbReference type="SAM" id="MobiDB-lite"/>
    </source>
</evidence>
<comment type="subcellular location">
    <subcellularLocation>
        <location evidence="1">Nucleus</location>
        <location evidence="1">Nucleolus</location>
    </subcellularLocation>
</comment>
<dbReference type="PANTHER" id="PTHR12928">
    <property type="entry name" value="FRG1 PROTEIN"/>
    <property type="match status" value="1"/>
</dbReference>
<dbReference type="GO" id="GO:0071013">
    <property type="term" value="C:catalytic step 2 spliceosome"/>
    <property type="evidence" value="ECO:0007669"/>
    <property type="project" value="TreeGrafter"/>
</dbReference>
<dbReference type="PANTHER" id="PTHR12928:SF0">
    <property type="entry name" value="FSHD REGION GENE 1"/>
    <property type="match status" value="1"/>
</dbReference>
<dbReference type="Gene3D" id="2.80.10.50">
    <property type="match status" value="1"/>
</dbReference>
<feature type="region of interest" description="Disordered" evidence="4">
    <location>
        <begin position="1"/>
        <end position="59"/>
    </location>
</feature>
<keyword evidence="3" id="KW-0539">Nucleus</keyword>
<dbReference type="SUPFAM" id="SSF50405">
    <property type="entry name" value="Actin-crosslinking proteins"/>
    <property type="match status" value="1"/>
</dbReference>
<dbReference type="GO" id="GO:0005730">
    <property type="term" value="C:nucleolus"/>
    <property type="evidence" value="ECO:0007669"/>
    <property type="project" value="UniProtKB-SubCell"/>
</dbReference>
<evidence type="ECO:0000313" key="5">
    <source>
        <dbReference type="EMBL" id="KLO11867.1"/>
    </source>
</evidence>
<dbReference type="Proteomes" id="UP000053477">
    <property type="component" value="Unassembled WGS sequence"/>
</dbReference>
<comment type="similarity">
    <text evidence="2">Belongs to the FRG1 family.</text>
</comment>
<keyword evidence="6" id="KW-1185">Reference proteome</keyword>
<name>A0A0H2RJR9_9AGAM</name>
<dbReference type="OrthoDB" id="5539371at2759"/>
<proteinExistence type="inferred from homology"/>
<feature type="region of interest" description="Disordered" evidence="4">
    <location>
        <begin position="99"/>
        <end position="121"/>
    </location>
</feature>
<dbReference type="Pfam" id="PF06229">
    <property type="entry name" value="FRG1"/>
    <property type="match status" value="1"/>
</dbReference>
<dbReference type="CDD" id="cd23339">
    <property type="entry name" value="beta-trefoil_FSCN_fungal_FRG1-like"/>
    <property type="match status" value="1"/>
</dbReference>
<dbReference type="InterPro" id="IPR010414">
    <property type="entry name" value="FRG1"/>
</dbReference>
<dbReference type="InParanoid" id="A0A0H2RJR9"/>
<evidence type="ECO:0000313" key="6">
    <source>
        <dbReference type="Proteomes" id="UP000053477"/>
    </source>
</evidence>
<evidence type="ECO:0000256" key="1">
    <source>
        <dbReference type="ARBA" id="ARBA00004604"/>
    </source>
</evidence>
<dbReference type="InterPro" id="IPR008999">
    <property type="entry name" value="Actin-crosslinking"/>
</dbReference>
<dbReference type="GO" id="GO:0051015">
    <property type="term" value="F:actin filament binding"/>
    <property type="evidence" value="ECO:0007669"/>
    <property type="project" value="TreeGrafter"/>
</dbReference>
<dbReference type="AlphaFoldDB" id="A0A0H2RJR9"/>
<organism evidence="5 6">
    <name type="scientific">Schizopora paradoxa</name>
    <dbReference type="NCBI Taxonomy" id="27342"/>
    <lineage>
        <taxon>Eukaryota</taxon>
        <taxon>Fungi</taxon>
        <taxon>Dikarya</taxon>
        <taxon>Basidiomycota</taxon>
        <taxon>Agaricomycotina</taxon>
        <taxon>Agaricomycetes</taxon>
        <taxon>Hymenochaetales</taxon>
        <taxon>Schizoporaceae</taxon>
        <taxon>Schizopora</taxon>
    </lineage>
</organism>